<evidence type="ECO:0000313" key="2">
    <source>
        <dbReference type="EMBL" id="TXD86603.1"/>
    </source>
</evidence>
<dbReference type="EMBL" id="VORO01000047">
    <property type="protein sequence ID" value="TXD86603.1"/>
    <property type="molecule type" value="Genomic_DNA"/>
</dbReference>
<gene>
    <name evidence="2" type="ORF">ESY86_19740</name>
</gene>
<dbReference type="OrthoDB" id="1443416at2"/>
<protein>
    <submittedName>
        <fullName evidence="2">Uncharacterized protein</fullName>
    </submittedName>
</protein>
<sequence length="179" mass="21365">MNRILQPKIITIILFSLLSFVILTLYVWHFSFTWEFVFGVVFYIIFLLAILLIGILISMKIDSKKKSKLKYYFIISFIQLLIIWLLSIPVSNWQIKYSKENGMNIVELVEKYKISYGTYPKSLSEIEQKTNSNIPKWTALGTKYNYEFFDNGNFSVGFKSYYGYDLYYDKRNKKWTSYD</sequence>
<keyword evidence="3" id="KW-1185">Reference proteome</keyword>
<organism evidence="2 3">
    <name type="scientific">Subsaximicrobium wynnwilliamsii</name>
    <dbReference type="NCBI Taxonomy" id="291179"/>
    <lineage>
        <taxon>Bacteria</taxon>
        <taxon>Pseudomonadati</taxon>
        <taxon>Bacteroidota</taxon>
        <taxon>Flavobacteriia</taxon>
        <taxon>Flavobacteriales</taxon>
        <taxon>Flavobacteriaceae</taxon>
        <taxon>Subsaximicrobium</taxon>
    </lineage>
</organism>
<dbReference type="AlphaFoldDB" id="A0A5C6ZCC8"/>
<feature type="transmembrane region" description="Helical" evidence="1">
    <location>
        <begin position="71"/>
        <end position="90"/>
    </location>
</feature>
<feature type="transmembrane region" description="Helical" evidence="1">
    <location>
        <begin position="12"/>
        <end position="30"/>
    </location>
</feature>
<keyword evidence="1" id="KW-0472">Membrane</keyword>
<dbReference type="RefSeq" id="WP_147088437.1">
    <property type="nucleotide sequence ID" value="NZ_VORM01000046.1"/>
</dbReference>
<keyword evidence="1" id="KW-0812">Transmembrane</keyword>
<name>A0A5C6ZCC8_9FLAO</name>
<evidence type="ECO:0000313" key="3">
    <source>
        <dbReference type="Proteomes" id="UP000321578"/>
    </source>
</evidence>
<evidence type="ECO:0000256" key="1">
    <source>
        <dbReference type="SAM" id="Phobius"/>
    </source>
</evidence>
<accession>A0A5C6ZCC8</accession>
<comment type="caution">
    <text evidence="2">The sequence shown here is derived from an EMBL/GenBank/DDBJ whole genome shotgun (WGS) entry which is preliminary data.</text>
</comment>
<reference evidence="2 3" key="1">
    <citation type="submission" date="2019-08" db="EMBL/GenBank/DDBJ databases">
        <title>Genomes of Subsaximicrobium wynnwilliamsii strains.</title>
        <authorList>
            <person name="Bowman J.P."/>
        </authorList>
    </citation>
    <scope>NUCLEOTIDE SEQUENCE [LARGE SCALE GENOMIC DNA]</scope>
    <source>
        <strain evidence="2 3">2-80-2</strain>
    </source>
</reference>
<feature type="transmembrane region" description="Helical" evidence="1">
    <location>
        <begin position="36"/>
        <end position="59"/>
    </location>
</feature>
<dbReference type="Proteomes" id="UP000321578">
    <property type="component" value="Unassembled WGS sequence"/>
</dbReference>
<proteinExistence type="predicted"/>
<keyword evidence="1" id="KW-1133">Transmembrane helix</keyword>